<gene>
    <name evidence="7" type="ORF">NSCI0253_LOCUS26133</name>
</gene>
<evidence type="ECO:0000256" key="5">
    <source>
        <dbReference type="ARBA" id="ARBA00023004"/>
    </source>
</evidence>
<dbReference type="SMART" id="SM00702">
    <property type="entry name" value="P4Hc"/>
    <property type="match status" value="1"/>
</dbReference>
<dbReference type="Gene3D" id="2.60.120.620">
    <property type="entry name" value="q2cbj1_9rhob like domain"/>
    <property type="match status" value="1"/>
</dbReference>
<evidence type="ECO:0000313" key="7">
    <source>
        <dbReference type="EMBL" id="CAD8851783.1"/>
    </source>
</evidence>
<keyword evidence="3" id="KW-0223">Dioxygenase</keyword>
<reference evidence="7" key="1">
    <citation type="submission" date="2021-01" db="EMBL/GenBank/DDBJ databases">
        <authorList>
            <person name="Corre E."/>
            <person name="Pelletier E."/>
            <person name="Niang G."/>
            <person name="Scheremetjew M."/>
            <person name="Finn R."/>
            <person name="Kale V."/>
            <person name="Holt S."/>
            <person name="Cochrane G."/>
            <person name="Meng A."/>
            <person name="Brown T."/>
            <person name="Cohen L."/>
        </authorList>
    </citation>
    <scope>NUCLEOTIDE SEQUENCE</scope>
</reference>
<dbReference type="PANTHER" id="PTHR10869">
    <property type="entry name" value="PROLYL 4-HYDROXYLASE ALPHA SUBUNIT"/>
    <property type="match status" value="1"/>
</dbReference>
<name>A0A7S1F9I3_NOCSC</name>
<protein>
    <recommendedName>
        <fullName evidence="6">Fe2OG dioxygenase domain-containing protein</fullName>
    </recommendedName>
</protein>
<dbReference type="InterPro" id="IPR044862">
    <property type="entry name" value="Pro_4_hyd_alph_FE2OG_OXY"/>
</dbReference>
<dbReference type="InterPro" id="IPR037140">
    <property type="entry name" value="VHL_beta_dom_sf"/>
</dbReference>
<evidence type="ECO:0000256" key="4">
    <source>
        <dbReference type="ARBA" id="ARBA00023002"/>
    </source>
</evidence>
<dbReference type="InterPro" id="IPR005123">
    <property type="entry name" value="Oxoglu/Fe-dep_dioxygenase_dom"/>
</dbReference>
<dbReference type="GO" id="GO:0005783">
    <property type="term" value="C:endoplasmic reticulum"/>
    <property type="evidence" value="ECO:0007669"/>
    <property type="project" value="TreeGrafter"/>
</dbReference>
<sequence length="442" mass="48834">MAAGSSRAVDTHSGHVFKVARKTEHSLELVTLFSMTSDQDVYIVESDPDETVCMVDGCSGVTNYSEVIAKMGTLGGVVNFISASSAASPELQMAVQFRNFRKFKVDRYWADPSGREVFQGSVMPLAVEEGVTTYPGHIFLMKRAIGENQEVVERLEMNPAHRIYVLDPAPDDEETFYSSKYQDHLVEMEFRAAYSTERGLPWLGCYPPKAPTLPMVPMPQEGLGTVARRVHFREESRALDGPHYADLLALSSGPPQGTQAFLIDDLLTPSECEHIQELSLPHLRRAGVGSGPGRVAETRTSDTTFLNRNRSPTLDLVHRRMADVLGISDTDLSFVAEDLQVVRYQEKQMYAPHFDFSGGNGIDRLATLLVYLQTAEEGGGTSFPKAFPPHGLALYPKRGSAILFYSKLPDGNLDEMSAHSGMPVIKGTKMVCNLWVRSLLPR</sequence>
<dbReference type="GO" id="GO:0005506">
    <property type="term" value="F:iron ion binding"/>
    <property type="evidence" value="ECO:0007669"/>
    <property type="project" value="InterPro"/>
</dbReference>
<dbReference type="GO" id="GO:0004656">
    <property type="term" value="F:procollagen-proline 4-dioxygenase activity"/>
    <property type="evidence" value="ECO:0007669"/>
    <property type="project" value="TreeGrafter"/>
</dbReference>
<keyword evidence="5" id="KW-0408">Iron</keyword>
<proteinExistence type="predicted"/>
<dbReference type="GO" id="GO:0031418">
    <property type="term" value="F:L-ascorbic acid binding"/>
    <property type="evidence" value="ECO:0007669"/>
    <property type="project" value="InterPro"/>
</dbReference>
<dbReference type="EMBL" id="HBFQ01037062">
    <property type="protein sequence ID" value="CAD8851783.1"/>
    <property type="molecule type" value="Transcribed_RNA"/>
</dbReference>
<keyword evidence="4" id="KW-0560">Oxidoreductase</keyword>
<dbReference type="PROSITE" id="PS51471">
    <property type="entry name" value="FE2OG_OXY"/>
    <property type="match status" value="1"/>
</dbReference>
<dbReference type="Gene3D" id="2.60.40.780">
    <property type="entry name" value="von Hippel-Lindau disease tumour suppressor, beta domain"/>
    <property type="match status" value="1"/>
</dbReference>
<evidence type="ECO:0000256" key="2">
    <source>
        <dbReference type="ARBA" id="ARBA00022723"/>
    </source>
</evidence>
<dbReference type="InterPro" id="IPR036208">
    <property type="entry name" value="VHL_sf"/>
</dbReference>
<dbReference type="Pfam" id="PF13640">
    <property type="entry name" value="2OG-FeII_Oxy_3"/>
    <property type="match status" value="1"/>
</dbReference>
<evidence type="ECO:0000256" key="3">
    <source>
        <dbReference type="ARBA" id="ARBA00022964"/>
    </source>
</evidence>
<comment type="cofactor">
    <cofactor evidence="1">
        <name>L-ascorbate</name>
        <dbReference type="ChEBI" id="CHEBI:38290"/>
    </cofactor>
</comment>
<dbReference type="PANTHER" id="PTHR10869:SF246">
    <property type="entry name" value="TRANSMEMBRANE PROLYL 4-HYDROXYLASE"/>
    <property type="match status" value="1"/>
</dbReference>
<organism evidence="7">
    <name type="scientific">Noctiluca scintillans</name>
    <name type="common">Sea sparkle</name>
    <name type="synonym">Red tide dinoflagellate</name>
    <dbReference type="NCBI Taxonomy" id="2966"/>
    <lineage>
        <taxon>Eukaryota</taxon>
        <taxon>Sar</taxon>
        <taxon>Alveolata</taxon>
        <taxon>Dinophyceae</taxon>
        <taxon>Noctilucales</taxon>
        <taxon>Noctilucaceae</taxon>
        <taxon>Noctiluca</taxon>
    </lineage>
</organism>
<dbReference type="AlphaFoldDB" id="A0A7S1F9I3"/>
<dbReference type="InterPro" id="IPR006620">
    <property type="entry name" value="Pro_4_hyd_alph"/>
</dbReference>
<keyword evidence="2" id="KW-0479">Metal-binding</keyword>
<dbReference type="InterPro" id="IPR045054">
    <property type="entry name" value="P4HA-like"/>
</dbReference>
<feature type="domain" description="Fe2OG dioxygenase" evidence="6">
    <location>
        <begin position="335"/>
        <end position="438"/>
    </location>
</feature>
<dbReference type="SUPFAM" id="SSF49468">
    <property type="entry name" value="VHL"/>
    <property type="match status" value="1"/>
</dbReference>
<evidence type="ECO:0000256" key="1">
    <source>
        <dbReference type="ARBA" id="ARBA00001961"/>
    </source>
</evidence>
<evidence type="ECO:0000259" key="6">
    <source>
        <dbReference type="PROSITE" id="PS51471"/>
    </source>
</evidence>
<accession>A0A7S1F9I3</accession>